<comment type="caution">
    <text evidence="1">The sequence shown here is derived from an EMBL/GenBank/DDBJ whole genome shotgun (WGS) entry which is preliminary data.</text>
</comment>
<accession>A0A9J5WRA0</accession>
<name>A0A9J5WRA0_SOLCO</name>
<keyword evidence="2" id="KW-1185">Reference proteome</keyword>
<gene>
    <name evidence="1" type="ORF">H5410_058593</name>
</gene>
<organism evidence="1 2">
    <name type="scientific">Solanum commersonii</name>
    <name type="common">Commerson's wild potato</name>
    <name type="synonym">Commerson's nightshade</name>
    <dbReference type="NCBI Taxonomy" id="4109"/>
    <lineage>
        <taxon>Eukaryota</taxon>
        <taxon>Viridiplantae</taxon>
        <taxon>Streptophyta</taxon>
        <taxon>Embryophyta</taxon>
        <taxon>Tracheophyta</taxon>
        <taxon>Spermatophyta</taxon>
        <taxon>Magnoliopsida</taxon>
        <taxon>eudicotyledons</taxon>
        <taxon>Gunneridae</taxon>
        <taxon>Pentapetalae</taxon>
        <taxon>asterids</taxon>
        <taxon>lamiids</taxon>
        <taxon>Solanales</taxon>
        <taxon>Solanaceae</taxon>
        <taxon>Solanoideae</taxon>
        <taxon>Solaneae</taxon>
        <taxon>Solanum</taxon>
    </lineage>
</organism>
<proteinExistence type="predicted"/>
<evidence type="ECO:0000313" key="2">
    <source>
        <dbReference type="Proteomes" id="UP000824120"/>
    </source>
</evidence>
<dbReference type="EMBL" id="JACXVP010000011">
    <property type="protein sequence ID" value="KAG5578459.1"/>
    <property type="molecule type" value="Genomic_DNA"/>
</dbReference>
<sequence length="191" mass="20655">MWNKAPSCIREVASKVLGVSRGNSGGHKGDWWWNGKSKAKWRRSAAGEWVECVDEEVAGLGKFIKATKTEAKLAATKAKAASNATWGQSAYDKSIGECTPEVLGGFRVPMIYIRGDKRHMCGGARLRVRTVGGDFGTFQLRWGCIRDPFLATFLFRLVMGELTAADSGGGPMVIGSGDIDDDVTHRMGLLG</sequence>
<reference evidence="1 2" key="1">
    <citation type="submission" date="2020-09" db="EMBL/GenBank/DDBJ databases">
        <title>De no assembly of potato wild relative species, Solanum commersonii.</title>
        <authorList>
            <person name="Cho K."/>
        </authorList>
    </citation>
    <scope>NUCLEOTIDE SEQUENCE [LARGE SCALE GENOMIC DNA]</scope>
    <source>
        <strain evidence="1">LZ3.2</strain>
        <tissue evidence="1">Leaf</tissue>
    </source>
</reference>
<dbReference type="Proteomes" id="UP000824120">
    <property type="component" value="Chromosome 11"/>
</dbReference>
<dbReference type="OrthoDB" id="681201at2759"/>
<dbReference type="AlphaFoldDB" id="A0A9J5WRA0"/>
<protein>
    <submittedName>
        <fullName evidence="1">Uncharacterized protein</fullName>
    </submittedName>
</protein>
<evidence type="ECO:0000313" key="1">
    <source>
        <dbReference type="EMBL" id="KAG5578459.1"/>
    </source>
</evidence>